<evidence type="ECO:0000256" key="3">
    <source>
        <dbReference type="SAM" id="Phobius"/>
    </source>
</evidence>
<reference evidence="5" key="2">
    <citation type="submission" date="2020-09" db="EMBL/GenBank/DDBJ databases">
        <authorList>
            <person name="Sun Q."/>
            <person name="Ohkuma M."/>
        </authorList>
    </citation>
    <scope>NUCLEOTIDE SEQUENCE</scope>
    <source>
        <strain evidence="5">JCM 13064</strain>
    </source>
</reference>
<protein>
    <recommendedName>
        <fullName evidence="4">AAA+ ATPase domain-containing protein</fullName>
    </recommendedName>
</protein>
<feature type="compositionally biased region" description="Low complexity" evidence="2">
    <location>
        <begin position="894"/>
        <end position="912"/>
    </location>
</feature>
<feature type="transmembrane region" description="Helical" evidence="3">
    <location>
        <begin position="134"/>
        <end position="158"/>
    </location>
</feature>
<evidence type="ECO:0000313" key="5">
    <source>
        <dbReference type="EMBL" id="GGK67296.1"/>
    </source>
</evidence>
<evidence type="ECO:0000313" key="6">
    <source>
        <dbReference type="Proteomes" id="UP000645217"/>
    </source>
</evidence>
<feature type="region of interest" description="Disordered" evidence="2">
    <location>
        <begin position="1"/>
        <end position="24"/>
    </location>
</feature>
<dbReference type="Pfam" id="PF00004">
    <property type="entry name" value="AAA"/>
    <property type="match status" value="2"/>
</dbReference>
<dbReference type="Pfam" id="PF01434">
    <property type="entry name" value="Peptidase_M41"/>
    <property type="match status" value="1"/>
</dbReference>
<sequence>MTQAPAPDQPTGLRAPDSGPGAGGRGAMPLWDRTKFLLALTIAFFVLVWSAMAEYEGIMPFGDAVRVAAAGRAGTIILALMGAEVLRQIHFLISERSPGYHRFWTQKVFGGFERWSRRRFSDWNRYRIARALKWLFWITVLALVLGQILDVSPIAALFQAPALLWSVLPYGLQLAFGFFFVIVQFVGLFWFMSRGGVETYYPDDIKTRFSDVWGQDHVVERVKENIVFLEKPDEIEAKGGYVPSGLLLWGPPGTGKTLMAEAVAGETGRPYVFVDPGAFINMFMGIGILKVKSLFRKLRKLALRYGGVIVFFDEADSLGRRGALAQQGPPGSAGFSAAAPGAPFRVDGCHGFGYLSEHARAELTRQALGPKAPEAGRDRVVMGGMGGMGGGDQGTLQALLTELSGLKKPRGFLNRYVRRLLGMRPKPPPKYRILVMMATNMPNSLDEALLRPGRIDRIYKVGYPSKAGRVRTYQGYFGKVRHELTAEQLDKLATITPYATGATIKDLVNESLITAIRGGREVITWADVMTAKRLKQLGPPEDVEYIERERHAVAVHEACHAVTAYRTRQHLEIDLATIEKGADYLGMVSSIKPEDQFTRWRSEYEADIMVSLASLAGERMFFGEDNSSGVSGDLESATMVTGLMEAYWGMGVGVASLPALQQLGIRDGKAAQRPGGGDVQDAGGRGDQLAPDTLAERIEYNLARMLRKTEELLRENRREILAVAHALEQHKTLTGDDVVAVIEGRRGPLVDGTLYTSEGFHEQIEAYHEVAADAHRTHSHVTTPLPRPRPAELPVAVIAGRLVPYDEAGPPTMTPPSGAGLPGNGTPVPGNGAGGVAGAESGNGARVPEMRPPEGWASPTVPYVSRPASPPEQGESTAFAAQQAPAARPVFHDPASAAGAAPAGYPATGQAGRPVPAGYAEPAGGPEFIPWSPDGDRPGGEPQVPGAGQAPAPRPRSLRPIAITLAAAAALALFVLAGLAVFGGGPGTGEQDAAMTSAGVVLGLLVLVALLAACGTVAVVMVKAQQAARAKAEEARDRSAERAQLLAAAMDPETAMRLLGYDARKGRPGPPGT</sequence>
<dbReference type="SUPFAM" id="SSF52540">
    <property type="entry name" value="P-loop containing nucleoside triphosphate hydrolases"/>
    <property type="match status" value="1"/>
</dbReference>
<proteinExistence type="inferred from homology"/>
<dbReference type="GO" id="GO:0004176">
    <property type="term" value="F:ATP-dependent peptidase activity"/>
    <property type="evidence" value="ECO:0007669"/>
    <property type="project" value="InterPro"/>
</dbReference>
<feature type="domain" description="AAA+ ATPase" evidence="4">
    <location>
        <begin position="242"/>
        <end position="465"/>
    </location>
</feature>
<feature type="region of interest" description="Disordered" evidence="2">
    <location>
        <begin position="668"/>
        <end position="689"/>
    </location>
</feature>
<dbReference type="Proteomes" id="UP000645217">
    <property type="component" value="Unassembled WGS sequence"/>
</dbReference>
<dbReference type="GO" id="GO:0004222">
    <property type="term" value="F:metalloendopeptidase activity"/>
    <property type="evidence" value="ECO:0007669"/>
    <property type="project" value="InterPro"/>
</dbReference>
<dbReference type="PANTHER" id="PTHR23076">
    <property type="entry name" value="METALLOPROTEASE M41 FTSH"/>
    <property type="match status" value="1"/>
</dbReference>
<dbReference type="AlphaFoldDB" id="A0A917QU03"/>
<reference evidence="5" key="1">
    <citation type="journal article" date="2014" name="Int. J. Syst. Evol. Microbiol.">
        <title>Complete genome sequence of Corynebacterium casei LMG S-19264T (=DSM 44701T), isolated from a smear-ripened cheese.</title>
        <authorList>
            <consortium name="US DOE Joint Genome Institute (JGI-PGF)"/>
            <person name="Walter F."/>
            <person name="Albersmeier A."/>
            <person name="Kalinowski J."/>
            <person name="Ruckert C."/>
        </authorList>
    </citation>
    <scope>NUCLEOTIDE SEQUENCE</scope>
    <source>
        <strain evidence="5">JCM 13064</strain>
    </source>
</reference>
<feature type="region of interest" description="Disordered" evidence="2">
    <location>
        <begin position="808"/>
        <end position="955"/>
    </location>
</feature>
<evidence type="ECO:0000256" key="1">
    <source>
        <dbReference type="RuleBase" id="RU003651"/>
    </source>
</evidence>
<organism evidence="5 6">
    <name type="scientific">Sphaerisporangium melleum</name>
    <dbReference type="NCBI Taxonomy" id="321316"/>
    <lineage>
        <taxon>Bacteria</taxon>
        <taxon>Bacillati</taxon>
        <taxon>Actinomycetota</taxon>
        <taxon>Actinomycetes</taxon>
        <taxon>Streptosporangiales</taxon>
        <taxon>Streptosporangiaceae</taxon>
        <taxon>Sphaerisporangium</taxon>
    </lineage>
</organism>
<keyword evidence="3" id="KW-0472">Membrane</keyword>
<keyword evidence="3" id="KW-1133">Transmembrane helix</keyword>
<feature type="transmembrane region" description="Helical" evidence="3">
    <location>
        <begin position="170"/>
        <end position="191"/>
    </location>
</feature>
<dbReference type="GO" id="GO:0005886">
    <property type="term" value="C:plasma membrane"/>
    <property type="evidence" value="ECO:0007669"/>
    <property type="project" value="TreeGrafter"/>
</dbReference>
<feature type="compositionally biased region" description="Low complexity" evidence="2">
    <location>
        <begin position="878"/>
        <end position="887"/>
    </location>
</feature>
<dbReference type="SMART" id="SM00382">
    <property type="entry name" value="AAA"/>
    <property type="match status" value="1"/>
</dbReference>
<dbReference type="Gene3D" id="1.20.58.760">
    <property type="entry name" value="Peptidase M41"/>
    <property type="match status" value="1"/>
</dbReference>
<keyword evidence="1" id="KW-0547">Nucleotide-binding</keyword>
<comment type="similarity">
    <text evidence="1">Belongs to the AAA ATPase family.</text>
</comment>
<dbReference type="SUPFAM" id="SSF140990">
    <property type="entry name" value="FtsH protease domain-like"/>
    <property type="match status" value="1"/>
</dbReference>
<gene>
    <name evidence="5" type="ORF">GCM10007964_07900</name>
</gene>
<feature type="transmembrane region" description="Helical" evidence="3">
    <location>
        <begin position="961"/>
        <end position="982"/>
    </location>
</feature>
<dbReference type="EMBL" id="BMNT01000003">
    <property type="protein sequence ID" value="GGK67296.1"/>
    <property type="molecule type" value="Genomic_DNA"/>
</dbReference>
<feature type="transmembrane region" description="Helical" evidence="3">
    <location>
        <begin position="994"/>
        <end position="1022"/>
    </location>
</feature>
<dbReference type="InterPro" id="IPR003593">
    <property type="entry name" value="AAA+_ATPase"/>
</dbReference>
<comment type="caution">
    <text evidence="5">The sequence shown here is derived from an EMBL/GenBank/DDBJ whole genome shotgun (WGS) entry which is preliminary data.</text>
</comment>
<dbReference type="PROSITE" id="PS00674">
    <property type="entry name" value="AAA"/>
    <property type="match status" value="1"/>
</dbReference>
<keyword evidence="3" id="KW-0812">Transmembrane</keyword>
<keyword evidence="6" id="KW-1185">Reference proteome</keyword>
<dbReference type="InterPro" id="IPR000642">
    <property type="entry name" value="Peptidase_M41"/>
</dbReference>
<feature type="compositionally biased region" description="Low complexity" evidence="2">
    <location>
        <begin position="940"/>
        <end position="951"/>
    </location>
</feature>
<dbReference type="GO" id="GO:0006508">
    <property type="term" value="P:proteolysis"/>
    <property type="evidence" value="ECO:0007669"/>
    <property type="project" value="InterPro"/>
</dbReference>
<feature type="transmembrane region" description="Helical" evidence="3">
    <location>
        <begin position="64"/>
        <end position="86"/>
    </location>
</feature>
<dbReference type="PANTHER" id="PTHR23076:SF97">
    <property type="entry name" value="ATP-DEPENDENT ZINC METALLOPROTEASE YME1L1"/>
    <property type="match status" value="1"/>
</dbReference>
<dbReference type="InterPro" id="IPR037219">
    <property type="entry name" value="Peptidase_M41-like"/>
</dbReference>
<dbReference type="PRINTS" id="PR00830">
    <property type="entry name" value="ENDOLAPTASE"/>
</dbReference>
<evidence type="ECO:0000259" key="4">
    <source>
        <dbReference type="SMART" id="SM00382"/>
    </source>
</evidence>
<feature type="compositionally biased region" description="Gly residues" evidence="2">
    <location>
        <begin position="674"/>
        <end position="686"/>
    </location>
</feature>
<dbReference type="GO" id="GO:0016887">
    <property type="term" value="F:ATP hydrolysis activity"/>
    <property type="evidence" value="ECO:0007669"/>
    <property type="project" value="InterPro"/>
</dbReference>
<dbReference type="GO" id="GO:0030163">
    <property type="term" value="P:protein catabolic process"/>
    <property type="evidence" value="ECO:0007669"/>
    <property type="project" value="TreeGrafter"/>
</dbReference>
<dbReference type="InterPro" id="IPR003959">
    <property type="entry name" value="ATPase_AAA_core"/>
</dbReference>
<accession>A0A917QU03</accession>
<dbReference type="GO" id="GO:0005524">
    <property type="term" value="F:ATP binding"/>
    <property type="evidence" value="ECO:0007669"/>
    <property type="project" value="UniProtKB-KW"/>
</dbReference>
<name>A0A917QU03_9ACTN</name>
<dbReference type="InterPro" id="IPR003960">
    <property type="entry name" value="ATPase_AAA_CS"/>
</dbReference>
<dbReference type="Gene3D" id="1.10.8.60">
    <property type="match status" value="1"/>
</dbReference>
<dbReference type="Gene3D" id="3.40.50.300">
    <property type="entry name" value="P-loop containing nucleotide triphosphate hydrolases"/>
    <property type="match status" value="1"/>
</dbReference>
<dbReference type="RefSeq" id="WP_229690830.1">
    <property type="nucleotide sequence ID" value="NZ_BMNT01000003.1"/>
</dbReference>
<feature type="transmembrane region" description="Helical" evidence="3">
    <location>
        <begin position="36"/>
        <end position="52"/>
    </location>
</feature>
<evidence type="ECO:0000256" key="2">
    <source>
        <dbReference type="SAM" id="MobiDB-lite"/>
    </source>
</evidence>
<keyword evidence="1" id="KW-0067">ATP-binding</keyword>
<dbReference type="InterPro" id="IPR027417">
    <property type="entry name" value="P-loop_NTPase"/>
</dbReference>